<dbReference type="GO" id="GO:0008775">
    <property type="term" value="F:acetate CoA-transferase activity"/>
    <property type="evidence" value="ECO:0007669"/>
    <property type="project" value="UniProtKB-EC"/>
</dbReference>
<reference evidence="5 6" key="1">
    <citation type="submission" date="2019-02" db="EMBL/GenBank/DDBJ databases">
        <title>Deep-cultivation of Planctomycetes and their phenomic and genomic characterization uncovers novel biology.</title>
        <authorList>
            <person name="Wiegand S."/>
            <person name="Jogler M."/>
            <person name="Boedeker C."/>
            <person name="Pinto D."/>
            <person name="Vollmers J."/>
            <person name="Rivas-Marin E."/>
            <person name="Kohn T."/>
            <person name="Peeters S.H."/>
            <person name="Heuer A."/>
            <person name="Rast P."/>
            <person name="Oberbeckmann S."/>
            <person name="Bunk B."/>
            <person name="Jeske O."/>
            <person name="Meyerdierks A."/>
            <person name="Storesund J.E."/>
            <person name="Kallscheuer N."/>
            <person name="Luecker S."/>
            <person name="Lage O.M."/>
            <person name="Pohl T."/>
            <person name="Merkel B.J."/>
            <person name="Hornburger P."/>
            <person name="Mueller R.-W."/>
            <person name="Bruemmer F."/>
            <person name="Labrenz M."/>
            <person name="Spormann A.M."/>
            <person name="Op den Camp H."/>
            <person name="Overmann J."/>
            <person name="Amann R."/>
            <person name="Jetten M.S.M."/>
            <person name="Mascher T."/>
            <person name="Medema M.H."/>
            <person name="Devos D.P."/>
            <person name="Kaster A.-K."/>
            <person name="Ovreas L."/>
            <person name="Rohde M."/>
            <person name="Galperin M.Y."/>
            <person name="Jogler C."/>
        </authorList>
    </citation>
    <scope>NUCLEOTIDE SEQUENCE [LARGE SCALE GENOMIC DNA]</scope>
    <source>
        <strain evidence="5 6">Mal48</strain>
    </source>
</reference>
<evidence type="ECO:0000256" key="4">
    <source>
        <dbReference type="PIRSR" id="PIRSR000858-1"/>
    </source>
</evidence>
<protein>
    <submittedName>
        <fullName evidence="5">Acetate CoA-transferase YdiF</fullName>
        <ecNumber evidence="5">2.8.3.8</ecNumber>
    </submittedName>
</protein>
<sequence>MTSSKTELTSLNAKLCSAQEAVDQIQNGTTIACGGFVGAGHPESLTVALEQKFLKHRKPLGLTLVYAAGQGDGKTRGLNHLAHPGLLKRVIGGHWGLCPRLGEMALAGEIEAYNFPQGVICHLYRDIAAGRPGSISRVGLGTFIDPQNCGGKLNDQTTEDLVERVTLRGQEWMFYHSFPIHVGMIRATAADPYGNLVMDDEAVIGDVLPIAQAAHNHGGIVIAQVKKLLEKPAAPQRVAVPGRLVTSIVLAEEDEHWQTFAEPFNADFCNPFHARTPAGGQSLEKDSLAVDARRIIAMRACDELQPGAIANLGIGLPEGIAEVASERGILSSVTLTVESGPFGGAPAGGLSFGASRHPEAIIDQPAQFDFYDGGGLDFAALGAAQVDQNGNVNVSRFGTRFAGVGGFVNISQNARRLVFCGTLTTGGLEVEFKDSQLRILNEGRIAKFVKQVQQVSFSGPVAREAKRDILFVTERAVFRMRSEGIELVEVAPGIDIQKDVVDQMEFEPIIRSVGVMKISNE</sequence>
<dbReference type="InterPro" id="IPR004165">
    <property type="entry name" value="CoA_trans_fam_I"/>
</dbReference>
<comment type="similarity">
    <text evidence="1 3">Belongs to the 3-oxoacid CoA-transferase family.</text>
</comment>
<proteinExistence type="inferred from homology"/>
<dbReference type="GO" id="GO:0046952">
    <property type="term" value="P:ketone body catabolic process"/>
    <property type="evidence" value="ECO:0007669"/>
    <property type="project" value="InterPro"/>
</dbReference>
<evidence type="ECO:0000313" key="6">
    <source>
        <dbReference type="Proteomes" id="UP000315724"/>
    </source>
</evidence>
<evidence type="ECO:0000256" key="3">
    <source>
        <dbReference type="PIRNR" id="PIRNR000858"/>
    </source>
</evidence>
<evidence type="ECO:0000256" key="2">
    <source>
        <dbReference type="ARBA" id="ARBA00022679"/>
    </source>
</evidence>
<dbReference type="OrthoDB" id="9805230at2"/>
<dbReference type="PANTHER" id="PTHR43293:SF1">
    <property type="entry name" value="ACETATE COA-TRANSFERASE YDIF"/>
    <property type="match status" value="1"/>
</dbReference>
<feature type="active site" description="5-glutamyl coenzyme A thioester intermediate" evidence="4">
    <location>
        <position position="338"/>
    </location>
</feature>
<dbReference type="KEGG" id="tpol:Mal48_44620"/>
<dbReference type="EC" id="2.8.3.8" evidence="5"/>
<keyword evidence="6" id="KW-1185">Reference proteome</keyword>
<dbReference type="InterPro" id="IPR037171">
    <property type="entry name" value="NagB/RpiA_transferase-like"/>
</dbReference>
<dbReference type="EMBL" id="CP036267">
    <property type="protein sequence ID" value="QDT35186.1"/>
    <property type="molecule type" value="Genomic_DNA"/>
</dbReference>
<evidence type="ECO:0000313" key="5">
    <source>
        <dbReference type="EMBL" id="QDT35186.1"/>
    </source>
</evidence>
<dbReference type="AlphaFoldDB" id="A0A517QU76"/>
<dbReference type="PIRSF" id="PIRSF000858">
    <property type="entry name" value="SCOT-t"/>
    <property type="match status" value="1"/>
</dbReference>
<accession>A0A517QU76</accession>
<dbReference type="InterPro" id="IPR014388">
    <property type="entry name" value="3-oxoacid_CoA-transferase"/>
</dbReference>
<organism evidence="5 6">
    <name type="scientific">Thalassoglobus polymorphus</name>
    <dbReference type="NCBI Taxonomy" id="2527994"/>
    <lineage>
        <taxon>Bacteria</taxon>
        <taxon>Pseudomonadati</taxon>
        <taxon>Planctomycetota</taxon>
        <taxon>Planctomycetia</taxon>
        <taxon>Planctomycetales</taxon>
        <taxon>Planctomycetaceae</taxon>
        <taxon>Thalassoglobus</taxon>
    </lineage>
</organism>
<keyword evidence="2 3" id="KW-0808">Transferase</keyword>
<evidence type="ECO:0000256" key="1">
    <source>
        <dbReference type="ARBA" id="ARBA00007154"/>
    </source>
</evidence>
<dbReference type="RefSeq" id="WP_145204338.1">
    <property type="nucleotide sequence ID" value="NZ_CP036267.1"/>
</dbReference>
<dbReference type="Gene3D" id="3.40.1080.10">
    <property type="entry name" value="Glutaconate Coenzyme A-transferase"/>
    <property type="match status" value="2"/>
</dbReference>
<dbReference type="Proteomes" id="UP000315724">
    <property type="component" value="Chromosome"/>
</dbReference>
<name>A0A517QU76_9PLAN</name>
<dbReference type="Pfam" id="PF01144">
    <property type="entry name" value="CoA_trans"/>
    <property type="match status" value="1"/>
</dbReference>
<dbReference type="SMART" id="SM00882">
    <property type="entry name" value="CoA_trans"/>
    <property type="match status" value="1"/>
</dbReference>
<gene>
    <name evidence="5" type="primary">ydiF</name>
    <name evidence="5" type="ORF">Mal48_44620</name>
</gene>
<dbReference type="SUPFAM" id="SSF100950">
    <property type="entry name" value="NagB/RpiA/CoA transferase-like"/>
    <property type="match status" value="2"/>
</dbReference>
<dbReference type="PANTHER" id="PTHR43293">
    <property type="entry name" value="ACETATE COA-TRANSFERASE YDIF"/>
    <property type="match status" value="1"/>
</dbReference>